<dbReference type="EMBL" id="LGRX02000167">
    <property type="protein sequence ID" value="KAK3289323.1"/>
    <property type="molecule type" value="Genomic_DNA"/>
</dbReference>
<feature type="compositionally biased region" description="Basic and acidic residues" evidence="1">
    <location>
        <begin position="8"/>
        <end position="25"/>
    </location>
</feature>
<dbReference type="AlphaFoldDB" id="A0AAE0LL80"/>
<gene>
    <name evidence="2" type="ORF">CYMTET_3222</name>
</gene>
<protein>
    <submittedName>
        <fullName evidence="2">Uncharacterized protein</fullName>
    </submittedName>
</protein>
<evidence type="ECO:0000313" key="3">
    <source>
        <dbReference type="Proteomes" id="UP001190700"/>
    </source>
</evidence>
<proteinExistence type="predicted"/>
<name>A0AAE0LL80_9CHLO</name>
<evidence type="ECO:0000256" key="1">
    <source>
        <dbReference type="SAM" id="MobiDB-lite"/>
    </source>
</evidence>
<accession>A0AAE0LL80</accession>
<feature type="region of interest" description="Disordered" evidence="1">
    <location>
        <begin position="1"/>
        <end position="25"/>
    </location>
</feature>
<evidence type="ECO:0000313" key="2">
    <source>
        <dbReference type="EMBL" id="KAK3289323.1"/>
    </source>
</evidence>
<dbReference type="Proteomes" id="UP001190700">
    <property type="component" value="Unassembled WGS sequence"/>
</dbReference>
<sequence>MASSMPPRVEESSVEDDMRLPRKSGKVEPLEQAYRELARNQVAQGSLNVVILTPAEALDFQKGVLYKLLRRYIIHFGQDNCLVLVATYGDAHLGNGPKFLGLMFIGPFFSLRDPQYAHLSPWTSREYTALNNDRRKLMQATLHNKDQVRSWASPFFEAKKVVGASTYAHRVEQILVFPSHKQWTPKNDVNFDSDIRHFLKNGELYNDPLFLELQELLERGNYNKYNTRPFQVVFGPQEACSPTPISLEEFNVLFYGGVSSMQANDFSFTPRSMDTILSLVSEDDPSSQLGCARVCCELNPQDIFLLLDYLQSKAQSCSGGLPSKHALSTWFGLALVPNSTYGYRLSSRDVQPADTITSRLFSMVNEQVNKTLSMTNSFRVDAVKAYFLPFRKHFENVQVQFPFQDGSVKDFFFVDTARAILFLFDSPWEDSANPTSEPQDPVADPSVHLSDPGASFLSLAVAATEPAAVSSVLEDSSSFCIPRRRTPAEIDPSVTMDIKFPGVDKLSVGNGQLLVLSGDIASQGFRIFRASETIGFRDSEDSSTDRCKCGMADKNGRPIICKDDNPSHGPGINCNRKRLPKELRCYRCAGRKAKKLDEFNRETAIGFAAPFTLSLPEATHNHLTERFADMWTEGLAKIKNWEKLPKGVVPLTGGKLEVFHTSAGSGNSKVDTQFYDTVLHEDDRAQLDIFVEHLKEHLLQRVKGDYLFENWVANLDRTPRVVFSANLTLKGAASYNPDVQLNPVNAALFYGFWEFGVKEYVKYLLAGTDLIATCHDDHAKILASLAAEVPKVLKMVVDAAPCV</sequence>
<comment type="caution">
    <text evidence="2">The sequence shown here is derived from an EMBL/GenBank/DDBJ whole genome shotgun (WGS) entry which is preliminary data.</text>
</comment>
<organism evidence="2 3">
    <name type="scientific">Cymbomonas tetramitiformis</name>
    <dbReference type="NCBI Taxonomy" id="36881"/>
    <lineage>
        <taxon>Eukaryota</taxon>
        <taxon>Viridiplantae</taxon>
        <taxon>Chlorophyta</taxon>
        <taxon>Pyramimonadophyceae</taxon>
        <taxon>Pyramimonadales</taxon>
        <taxon>Pyramimonadaceae</taxon>
        <taxon>Cymbomonas</taxon>
    </lineage>
</organism>
<reference evidence="2 3" key="1">
    <citation type="journal article" date="2015" name="Genome Biol. Evol.">
        <title>Comparative Genomics of a Bacterivorous Green Alga Reveals Evolutionary Causalities and Consequences of Phago-Mixotrophic Mode of Nutrition.</title>
        <authorList>
            <person name="Burns J.A."/>
            <person name="Paasch A."/>
            <person name="Narechania A."/>
            <person name="Kim E."/>
        </authorList>
    </citation>
    <scope>NUCLEOTIDE SEQUENCE [LARGE SCALE GENOMIC DNA]</scope>
    <source>
        <strain evidence="2 3">PLY_AMNH</strain>
    </source>
</reference>
<keyword evidence="3" id="KW-1185">Reference proteome</keyword>